<reference evidence="2" key="1">
    <citation type="journal article" date="2016" name="Nat. Genet.">
        <title>The genome sequences of Arachis duranensis and Arachis ipaensis, the diploid ancestors of cultivated peanut.</title>
        <authorList>
            <person name="Bertioli D.J."/>
            <person name="Cannon S.B."/>
            <person name="Froenicke L."/>
            <person name="Huang G."/>
            <person name="Farmer A.D."/>
            <person name="Cannon E.K."/>
            <person name="Liu X."/>
            <person name="Gao D."/>
            <person name="Clevenger J."/>
            <person name="Dash S."/>
            <person name="Ren L."/>
            <person name="Moretzsohn M.C."/>
            <person name="Shirasawa K."/>
            <person name="Huang W."/>
            <person name="Vidigal B."/>
            <person name="Abernathy B."/>
            <person name="Chu Y."/>
            <person name="Niederhuth C.E."/>
            <person name="Umale P."/>
            <person name="Araujo A.C."/>
            <person name="Kozik A."/>
            <person name="Kim K.D."/>
            <person name="Burow M.D."/>
            <person name="Varshney R.K."/>
            <person name="Wang X."/>
            <person name="Zhang X."/>
            <person name="Barkley N."/>
            <person name="Guimaraes P.M."/>
            <person name="Isobe S."/>
            <person name="Guo B."/>
            <person name="Liao B."/>
            <person name="Stalker H.T."/>
            <person name="Schmitz R.J."/>
            <person name="Scheffler B.E."/>
            <person name="Leal-Bertioli S.C."/>
            <person name="Xun X."/>
            <person name="Jackson S.A."/>
            <person name="Michelmore R."/>
            <person name="Ozias-Akins P."/>
        </authorList>
    </citation>
    <scope>NUCLEOTIDE SEQUENCE [LARGE SCALE GENOMIC DNA]</scope>
    <source>
        <strain evidence="2">cv. V14167</strain>
    </source>
</reference>
<dbReference type="GeneID" id="107493691"/>
<sequence length="175" mass="20386">MVHRGQNANDVLARLHVNQIGECYEVRRIVKDVFNRVGFNMGFTNRPYFVSAFSAIVRMAEVPRRVKNPKIITKFTGEVGESTTEHIARYLVEIENLANDKNLKMNFFPSSITKNAFTWFSNLRPNSMTSWAQLENAFHAQFYRRELNLAVTDLVALKRDDEESMDDYMIHFKNT</sequence>
<dbReference type="KEGG" id="adu:107493691"/>
<protein>
    <submittedName>
        <fullName evidence="3">Uncharacterized protein LOC107493691</fullName>
    </submittedName>
</protein>
<dbReference type="Pfam" id="PF03732">
    <property type="entry name" value="Retrotrans_gag"/>
    <property type="match status" value="1"/>
</dbReference>
<name>A0A6P4DWB7_ARADU</name>
<keyword evidence="2" id="KW-1185">Reference proteome</keyword>
<accession>A0A6P4DWB7</accession>
<evidence type="ECO:0000259" key="1">
    <source>
        <dbReference type="Pfam" id="PF03732"/>
    </source>
</evidence>
<reference evidence="3" key="2">
    <citation type="submission" date="2025-08" db="UniProtKB">
        <authorList>
            <consortium name="RefSeq"/>
        </authorList>
    </citation>
    <scope>IDENTIFICATION</scope>
    <source>
        <tissue evidence="3">Whole plant</tissue>
    </source>
</reference>
<gene>
    <name evidence="3" type="primary">LOC107493691</name>
</gene>
<proteinExistence type="predicted"/>
<dbReference type="RefSeq" id="XP_015970234.1">
    <property type="nucleotide sequence ID" value="XM_016114748.1"/>
</dbReference>
<dbReference type="PANTHER" id="PTHR33223:SF10">
    <property type="entry name" value="AMINOTRANSFERASE-LIKE PLANT MOBILE DOMAIN-CONTAINING PROTEIN"/>
    <property type="match status" value="1"/>
</dbReference>
<dbReference type="OrthoDB" id="1166206at2759"/>
<organism evidence="2 3">
    <name type="scientific">Arachis duranensis</name>
    <name type="common">Wild peanut</name>
    <dbReference type="NCBI Taxonomy" id="130453"/>
    <lineage>
        <taxon>Eukaryota</taxon>
        <taxon>Viridiplantae</taxon>
        <taxon>Streptophyta</taxon>
        <taxon>Embryophyta</taxon>
        <taxon>Tracheophyta</taxon>
        <taxon>Spermatophyta</taxon>
        <taxon>Magnoliopsida</taxon>
        <taxon>eudicotyledons</taxon>
        <taxon>Gunneridae</taxon>
        <taxon>Pentapetalae</taxon>
        <taxon>rosids</taxon>
        <taxon>fabids</taxon>
        <taxon>Fabales</taxon>
        <taxon>Fabaceae</taxon>
        <taxon>Papilionoideae</taxon>
        <taxon>50 kb inversion clade</taxon>
        <taxon>dalbergioids sensu lato</taxon>
        <taxon>Dalbergieae</taxon>
        <taxon>Pterocarpus clade</taxon>
        <taxon>Arachis</taxon>
    </lineage>
</organism>
<feature type="domain" description="Retrotransposon gag" evidence="1">
    <location>
        <begin position="107"/>
        <end position="174"/>
    </location>
</feature>
<evidence type="ECO:0000313" key="3">
    <source>
        <dbReference type="RefSeq" id="XP_015970234.1"/>
    </source>
</evidence>
<dbReference type="Proteomes" id="UP000515211">
    <property type="component" value="Chromosome 6"/>
</dbReference>
<evidence type="ECO:0000313" key="2">
    <source>
        <dbReference type="Proteomes" id="UP000515211"/>
    </source>
</evidence>
<dbReference type="InterPro" id="IPR005162">
    <property type="entry name" value="Retrotrans_gag_dom"/>
</dbReference>
<dbReference type="PANTHER" id="PTHR33223">
    <property type="entry name" value="CCHC-TYPE DOMAIN-CONTAINING PROTEIN"/>
    <property type="match status" value="1"/>
</dbReference>
<dbReference type="AlphaFoldDB" id="A0A6P4DWB7"/>